<dbReference type="EMBL" id="NAJQ01000350">
    <property type="protein sequence ID" value="TKA71505.1"/>
    <property type="molecule type" value="Genomic_DNA"/>
</dbReference>
<sequence>MATGSRTPSLDHMASNLLGPAFSLVASGHLLRQIDTLRLDCHDRLRSAHAVPKVQMDEMASLDNGQMYVEDSPEVDKAGDVDSERSPQLNKVICRCSRGGGQRVDTTHFLPCTTGNAESDDGRSEEDLDDYEIEVGDFGLVSIRVIHSALAKQRRCKCHGSVLSESEIYTFSTCSPFEGSGFLSDDSLLVERGSGDERSVTMSTSSLGYAARSTSPSDIVPFMGGPFEFDLAHPIPHNHFTRTPILLGHEAEFFSNMQIGMEYHLHFPEDFTIEDSASSWHSEYDICPSCTYRTPGPLTTMPSVEANNITINYRLDAPDPSHDLVVLINGLADDLTTWDYQVPALLKAGYRILRYDNRGIGKTSRPPGPYTSELLADDLHALLKALDIKDSFHLLGVSMGGMIAQSYALRYPNPAPSSSQTKQEGRRILSLSLCCTYAQPTTFCSRMFALWADTAQRVSVQTVMRDVTLWAFTVPFFRSREDELREVEEAMEALDMQVPEYLAQLNVIQKFDTTSALESLRADEQVLGGLREASRVMVLAGKVDILIPVQLSRELAERLEGCQFLTTKGGHACMWEFPEEFNKTMIRFLDEHRDAKG</sequence>
<dbReference type="AlphaFoldDB" id="A0A4U0XAE3"/>
<feature type="coiled-coil region" evidence="1">
    <location>
        <begin position="477"/>
        <end position="504"/>
    </location>
</feature>
<name>A0A4U0XAE3_9PEZI</name>
<evidence type="ECO:0000313" key="4">
    <source>
        <dbReference type="Proteomes" id="UP000309340"/>
    </source>
</evidence>
<dbReference type="Pfam" id="PF00561">
    <property type="entry name" value="Abhydrolase_1"/>
    <property type="match status" value="1"/>
</dbReference>
<dbReference type="OrthoDB" id="408373at2759"/>
<evidence type="ECO:0000256" key="1">
    <source>
        <dbReference type="SAM" id="Coils"/>
    </source>
</evidence>
<dbReference type="InterPro" id="IPR050471">
    <property type="entry name" value="AB_hydrolase"/>
</dbReference>
<dbReference type="PANTHER" id="PTHR43433">
    <property type="entry name" value="HYDROLASE, ALPHA/BETA FOLD FAMILY PROTEIN"/>
    <property type="match status" value="1"/>
</dbReference>
<dbReference type="STRING" id="329884.A0A4U0XAE3"/>
<evidence type="ECO:0000259" key="2">
    <source>
        <dbReference type="Pfam" id="PF00561"/>
    </source>
</evidence>
<organism evidence="3 4">
    <name type="scientific">Friedmanniomyces simplex</name>
    <dbReference type="NCBI Taxonomy" id="329884"/>
    <lineage>
        <taxon>Eukaryota</taxon>
        <taxon>Fungi</taxon>
        <taxon>Dikarya</taxon>
        <taxon>Ascomycota</taxon>
        <taxon>Pezizomycotina</taxon>
        <taxon>Dothideomycetes</taxon>
        <taxon>Dothideomycetidae</taxon>
        <taxon>Mycosphaerellales</taxon>
        <taxon>Teratosphaeriaceae</taxon>
        <taxon>Friedmanniomyces</taxon>
    </lineage>
</organism>
<protein>
    <recommendedName>
        <fullName evidence="2">AB hydrolase-1 domain-containing protein</fullName>
    </recommendedName>
</protein>
<dbReference type="InterPro" id="IPR000073">
    <property type="entry name" value="AB_hydrolase_1"/>
</dbReference>
<comment type="caution">
    <text evidence="3">The sequence shown here is derived from an EMBL/GenBank/DDBJ whole genome shotgun (WGS) entry which is preliminary data.</text>
</comment>
<gene>
    <name evidence="3" type="ORF">B0A55_06473</name>
</gene>
<dbReference type="Proteomes" id="UP000309340">
    <property type="component" value="Unassembled WGS sequence"/>
</dbReference>
<proteinExistence type="predicted"/>
<evidence type="ECO:0000313" key="3">
    <source>
        <dbReference type="EMBL" id="TKA71505.1"/>
    </source>
</evidence>
<keyword evidence="1" id="KW-0175">Coiled coil</keyword>
<dbReference type="SUPFAM" id="SSF53474">
    <property type="entry name" value="alpha/beta-Hydrolases"/>
    <property type="match status" value="1"/>
</dbReference>
<accession>A0A4U0XAE3</accession>
<dbReference type="Gene3D" id="3.40.50.1820">
    <property type="entry name" value="alpha/beta hydrolase"/>
    <property type="match status" value="1"/>
</dbReference>
<reference evidence="3 4" key="1">
    <citation type="submission" date="2017-03" db="EMBL/GenBank/DDBJ databases">
        <title>Genomes of endolithic fungi from Antarctica.</title>
        <authorList>
            <person name="Coleine C."/>
            <person name="Masonjones S."/>
            <person name="Stajich J.E."/>
        </authorList>
    </citation>
    <scope>NUCLEOTIDE SEQUENCE [LARGE SCALE GENOMIC DNA]</scope>
    <source>
        <strain evidence="3 4">CCFEE 5184</strain>
    </source>
</reference>
<dbReference type="InterPro" id="IPR029058">
    <property type="entry name" value="AB_hydrolase_fold"/>
</dbReference>
<feature type="domain" description="AB hydrolase-1" evidence="2">
    <location>
        <begin position="324"/>
        <end position="576"/>
    </location>
</feature>
<dbReference type="PANTHER" id="PTHR43433:SF5">
    <property type="entry name" value="AB HYDROLASE-1 DOMAIN-CONTAINING PROTEIN"/>
    <property type="match status" value="1"/>
</dbReference>
<keyword evidence="4" id="KW-1185">Reference proteome</keyword>